<dbReference type="OrthoDB" id="9518664at2759"/>
<dbReference type="GO" id="GO:0005615">
    <property type="term" value="C:extracellular space"/>
    <property type="evidence" value="ECO:0007669"/>
    <property type="project" value="InterPro"/>
</dbReference>
<name>A0A183E530_9BILA</name>
<dbReference type="PANTHER" id="PTHR11461">
    <property type="entry name" value="SERINE PROTEASE INHIBITOR, SERPIN"/>
    <property type="match status" value="1"/>
</dbReference>
<reference evidence="6" key="1">
    <citation type="submission" date="2016-06" db="UniProtKB">
        <authorList>
            <consortium name="WormBaseParasite"/>
        </authorList>
    </citation>
    <scope>IDENTIFICATION</scope>
</reference>
<evidence type="ECO:0000313" key="6">
    <source>
        <dbReference type="WBParaSite" id="GPUH_0001609301-mRNA-1"/>
    </source>
</evidence>
<organism evidence="6">
    <name type="scientific">Gongylonema pulchrum</name>
    <dbReference type="NCBI Taxonomy" id="637853"/>
    <lineage>
        <taxon>Eukaryota</taxon>
        <taxon>Metazoa</taxon>
        <taxon>Ecdysozoa</taxon>
        <taxon>Nematoda</taxon>
        <taxon>Chromadorea</taxon>
        <taxon>Rhabditida</taxon>
        <taxon>Spirurina</taxon>
        <taxon>Spiruromorpha</taxon>
        <taxon>Spiruroidea</taxon>
        <taxon>Gongylonematidae</taxon>
        <taxon>Gongylonema</taxon>
    </lineage>
</organism>
<evidence type="ECO:0000256" key="2">
    <source>
        <dbReference type="RuleBase" id="RU000411"/>
    </source>
</evidence>
<dbReference type="InterPro" id="IPR036186">
    <property type="entry name" value="Serpin_sf"/>
</dbReference>
<dbReference type="WBParaSite" id="GPUH_0001609301-mRNA-1">
    <property type="protein sequence ID" value="GPUH_0001609301-mRNA-1"/>
    <property type="gene ID" value="GPUH_0001609301"/>
</dbReference>
<keyword evidence="5" id="KW-1185">Reference proteome</keyword>
<reference evidence="4 5" key="2">
    <citation type="submission" date="2018-11" db="EMBL/GenBank/DDBJ databases">
        <authorList>
            <consortium name="Pathogen Informatics"/>
        </authorList>
    </citation>
    <scope>NUCLEOTIDE SEQUENCE [LARGE SCALE GENOMIC DNA]</scope>
</reference>
<dbReference type="InterPro" id="IPR042178">
    <property type="entry name" value="Serpin_sf_1"/>
</dbReference>
<dbReference type="Gene3D" id="2.30.39.10">
    <property type="entry name" value="Alpha-1-antitrypsin, domain 1"/>
    <property type="match status" value="1"/>
</dbReference>
<dbReference type="InterPro" id="IPR042185">
    <property type="entry name" value="Serpin_sf_2"/>
</dbReference>
<protein>
    <submittedName>
        <fullName evidence="6">SERPIN domain-containing protein</fullName>
    </submittedName>
</protein>
<dbReference type="AlphaFoldDB" id="A0A183E530"/>
<evidence type="ECO:0000256" key="1">
    <source>
        <dbReference type="ARBA" id="ARBA00009500"/>
    </source>
</evidence>
<accession>A0A183E530</accession>
<evidence type="ECO:0000313" key="4">
    <source>
        <dbReference type="EMBL" id="VDN27193.1"/>
    </source>
</evidence>
<dbReference type="InterPro" id="IPR023796">
    <property type="entry name" value="Serpin_dom"/>
</dbReference>
<evidence type="ECO:0000313" key="5">
    <source>
        <dbReference type="Proteomes" id="UP000271098"/>
    </source>
</evidence>
<dbReference type="Pfam" id="PF00079">
    <property type="entry name" value="Serpin"/>
    <property type="match status" value="1"/>
</dbReference>
<dbReference type="PANTHER" id="PTHR11461:SF211">
    <property type="entry name" value="GH10112P-RELATED"/>
    <property type="match status" value="1"/>
</dbReference>
<dbReference type="Proteomes" id="UP000271098">
    <property type="component" value="Unassembled WGS sequence"/>
</dbReference>
<dbReference type="InterPro" id="IPR000215">
    <property type="entry name" value="Serpin_fam"/>
</dbReference>
<dbReference type="SMART" id="SM00093">
    <property type="entry name" value="SERPIN"/>
    <property type="match status" value="1"/>
</dbReference>
<proteinExistence type="inferred from homology"/>
<dbReference type="SUPFAM" id="SSF56574">
    <property type="entry name" value="Serpins"/>
    <property type="match status" value="2"/>
</dbReference>
<dbReference type="EMBL" id="UYRT01083262">
    <property type="protein sequence ID" value="VDN27193.1"/>
    <property type="molecule type" value="Genomic_DNA"/>
</dbReference>
<comment type="similarity">
    <text evidence="1 2">Belongs to the serpin family.</text>
</comment>
<dbReference type="GO" id="GO:0004867">
    <property type="term" value="F:serine-type endopeptidase inhibitor activity"/>
    <property type="evidence" value="ECO:0007669"/>
    <property type="project" value="InterPro"/>
</dbReference>
<gene>
    <name evidence="4" type="ORF">GPUH_LOCUS16071</name>
</gene>
<sequence length="365" mass="41823">MHANFSLRLLSNALGDEQNQHALVLSPLSLATTISLASATSGGITKAQMNDVLAKGFGDGTIQDYYLSLKNASTLESNGTAVVPSTLMVLHVCNENGVNNALLDILNSYMVDVQQFDCNNQTATVSFINDWVMNRTKSESELFTRNVYSTDWRLVLIDTFYFNAVWQHQFDLGRTMLKQFYCDENTAKEFINDWVMNRTKSGSELFTRNVYSTDWRLVLIDTFYFNAAWQHQFDFGRTMLKQFYCDENTAKEDADVQVLGLPYREDSGLYLYILLPRVRFGLNKVEREMTGRRLFYLFARSKVVDVEVEIPKFSIENHFELNLPLASLGIVEAFTSRAEFPAISIQRIHVSMIIHKTQFEVINFV</sequence>
<feature type="domain" description="Serpin" evidence="3">
    <location>
        <begin position="7"/>
        <end position="363"/>
    </location>
</feature>
<evidence type="ECO:0000259" key="3">
    <source>
        <dbReference type="SMART" id="SM00093"/>
    </source>
</evidence>
<dbReference type="Gene3D" id="3.30.497.10">
    <property type="entry name" value="Antithrombin, subunit I, domain 2"/>
    <property type="match status" value="2"/>
</dbReference>